<dbReference type="AlphaFoldDB" id="A0A517SF83"/>
<dbReference type="Proteomes" id="UP000315700">
    <property type="component" value="Chromosome"/>
</dbReference>
<dbReference type="EMBL" id="CP036271">
    <property type="protein sequence ID" value="QDT54757.1"/>
    <property type="molecule type" value="Genomic_DNA"/>
</dbReference>
<dbReference type="PROSITE" id="PS51257">
    <property type="entry name" value="PROKAR_LIPOPROTEIN"/>
    <property type="match status" value="1"/>
</dbReference>
<evidence type="ECO:0008006" key="3">
    <source>
        <dbReference type="Google" id="ProtNLM"/>
    </source>
</evidence>
<sequence>MTMSEARGSRWKRVCFFVAAFSSALSGCGGPETPELADVTGVVTLDGRPAPDLLVSFNPEKGRASDGVTDKDGKYRQQYLFDTPGATLGKHVVKITTYIVEDDSPEALKARERVPQRYNRKSELTAEVKPGPNVINFELKSK</sequence>
<gene>
    <name evidence="1" type="ORF">Pan44_27930</name>
</gene>
<keyword evidence="2" id="KW-1185">Reference proteome</keyword>
<organism evidence="1 2">
    <name type="scientific">Caulifigura coniformis</name>
    <dbReference type="NCBI Taxonomy" id="2527983"/>
    <lineage>
        <taxon>Bacteria</taxon>
        <taxon>Pseudomonadati</taxon>
        <taxon>Planctomycetota</taxon>
        <taxon>Planctomycetia</taxon>
        <taxon>Planctomycetales</taxon>
        <taxon>Planctomycetaceae</taxon>
        <taxon>Caulifigura</taxon>
    </lineage>
</organism>
<name>A0A517SF83_9PLAN</name>
<evidence type="ECO:0000313" key="2">
    <source>
        <dbReference type="Proteomes" id="UP000315700"/>
    </source>
</evidence>
<proteinExistence type="predicted"/>
<dbReference type="KEGG" id="ccos:Pan44_27930"/>
<reference evidence="1 2" key="1">
    <citation type="submission" date="2019-02" db="EMBL/GenBank/DDBJ databases">
        <title>Deep-cultivation of Planctomycetes and their phenomic and genomic characterization uncovers novel biology.</title>
        <authorList>
            <person name="Wiegand S."/>
            <person name="Jogler M."/>
            <person name="Boedeker C."/>
            <person name="Pinto D."/>
            <person name="Vollmers J."/>
            <person name="Rivas-Marin E."/>
            <person name="Kohn T."/>
            <person name="Peeters S.H."/>
            <person name="Heuer A."/>
            <person name="Rast P."/>
            <person name="Oberbeckmann S."/>
            <person name="Bunk B."/>
            <person name="Jeske O."/>
            <person name="Meyerdierks A."/>
            <person name="Storesund J.E."/>
            <person name="Kallscheuer N."/>
            <person name="Luecker S."/>
            <person name="Lage O.M."/>
            <person name="Pohl T."/>
            <person name="Merkel B.J."/>
            <person name="Hornburger P."/>
            <person name="Mueller R.-W."/>
            <person name="Bruemmer F."/>
            <person name="Labrenz M."/>
            <person name="Spormann A.M."/>
            <person name="Op den Camp H."/>
            <person name="Overmann J."/>
            <person name="Amann R."/>
            <person name="Jetten M.S.M."/>
            <person name="Mascher T."/>
            <person name="Medema M.H."/>
            <person name="Devos D.P."/>
            <person name="Kaster A.-K."/>
            <person name="Ovreas L."/>
            <person name="Rohde M."/>
            <person name="Galperin M.Y."/>
            <person name="Jogler C."/>
        </authorList>
    </citation>
    <scope>NUCLEOTIDE SEQUENCE [LARGE SCALE GENOMIC DNA]</scope>
    <source>
        <strain evidence="1 2">Pan44</strain>
    </source>
</reference>
<accession>A0A517SF83</accession>
<evidence type="ECO:0000313" key="1">
    <source>
        <dbReference type="EMBL" id="QDT54757.1"/>
    </source>
</evidence>
<dbReference type="InParanoid" id="A0A517SF83"/>
<protein>
    <recommendedName>
        <fullName evidence="3">Carboxypeptidase regulatory-like domain-containing protein</fullName>
    </recommendedName>
</protein>